<dbReference type="CDD" id="cd00761">
    <property type="entry name" value="Glyco_tranf_GTA_type"/>
    <property type="match status" value="1"/>
</dbReference>
<reference evidence="2" key="1">
    <citation type="journal article" date="2014" name="Int. J. Syst. Evol. Microbiol.">
        <title>Complete genome sequence of Corynebacterium casei LMG S-19264T (=DSM 44701T), isolated from a smear-ripened cheese.</title>
        <authorList>
            <consortium name="US DOE Joint Genome Institute (JGI-PGF)"/>
            <person name="Walter F."/>
            <person name="Albersmeier A."/>
            <person name="Kalinowski J."/>
            <person name="Ruckert C."/>
        </authorList>
    </citation>
    <scope>NUCLEOTIDE SEQUENCE</scope>
    <source>
        <strain evidence="2">VKM Ac-1020</strain>
    </source>
</reference>
<dbReference type="RefSeq" id="WP_271172424.1">
    <property type="nucleotide sequence ID" value="NZ_BSEJ01000002.1"/>
</dbReference>
<dbReference type="SUPFAM" id="SSF53448">
    <property type="entry name" value="Nucleotide-diphospho-sugar transferases"/>
    <property type="match status" value="1"/>
</dbReference>
<sequence>MADFTVSCIIPTHGRPDFLREALDSVLSQTLLPDEILVVSDDGNEESAAVVASFSGAAIPVSYIRNEERPGASGSRNVGAAQATGEWLAFLDDDDLWLPGYLLHSRERIEESGKECVVTWLEMFRDGLRAPGLEIRPNVPASDAASRNPGITGSNFVIHRDAFAAIGGFDGNFRVMNDLDFFYRYLLAGRSYEVNARPEVLQRKHSSGQLTRATEMRAAGIDKYILKHRGTMRARDVRQLKLAAHRTRYHAADSAGGKIKHLLLGAANASPSNVVESLANWKKRKLWREK</sequence>
<dbReference type="Pfam" id="PF00535">
    <property type="entry name" value="Glycos_transf_2"/>
    <property type="match status" value="1"/>
</dbReference>
<dbReference type="GO" id="GO:0016740">
    <property type="term" value="F:transferase activity"/>
    <property type="evidence" value="ECO:0007669"/>
    <property type="project" value="UniProtKB-KW"/>
</dbReference>
<keyword evidence="3" id="KW-1185">Reference proteome</keyword>
<dbReference type="InterPro" id="IPR001173">
    <property type="entry name" value="Glyco_trans_2-like"/>
</dbReference>
<dbReference type="InterPro" id="IPR029044">
    <property type="entry name" value="Nucleotide-diphossugar_trans"/>
</dbReference>
<accession>A0A9W6H166</accession>
<proteinExistence type="predicted"/>
<keyword evidence="2" id="KW-0808">Transferase</keyword>
<protein>
    <submittedName>
        <fullName evidence="2">Glycosyl transferase</fullName>
    </submittedName>
</protein>
<dbReference type="Proteomes" id="UP001142462">
    <property type="component" value="Unassembled WGS sequence"/>
</dbReference>
<dbReference type="Gene3D" id="3.90.550.10">
    <property type="entry name" value="Spore Coat Polysaccharide Biosynthesis Protein SpsA, Chain A"/>
    <property type="match status" value="1"/>
</dbReference>
<reference evidence="2" key="2">
    <citation type="submission" date="2023-01" db="EMBL/GenBank/DDBJ databases">
        <authorList>
            <person name="Sun Q."/>
            <person name="Evtushenko L."/>
        </authorList>
    </citation>
    <scope>NUCLEOTIDE SEQUENCE</scope>
    <source>
        <strain evidence="2">VKM Ac-1020</strain>
    </source>
</reference>
<evidence type="ECO:0000313" key="2">
    <source>
        <dbReference type="EMBL" id="GLJ60721.1"/>
    </source>
</evidence>
<gene>
    <name evidence="2" type="ORF">GCM10017576_08500</name>
</gene>
<dbReference type="GO" id="GO:0044010">
    <property type="term" value="P:single-species biofilm formation"/>
    <property type="evidence" value="ECO:0007669"/>
    <property type="project" value="TreeGrafter"/>
</dbReference>
<comment type="caution">
    <text evidence="2">The sequence shown here is derived from an EMBL/GenBank/DDBJ whole genome shotgun (WGS) entry which is preliminary data.</text>
</comment>
<dbReference type="PANTHER" id="PTHR43685">
    <property type="entry name" value="GLYCOSYLTRANSFERASE"/>
    <property type="match status" value="1"/>
</dbReference>
<organism evidence="2 3">
    <name type="scientific">Microbacterium barkeri</name>
    <dbReference type="NCBI Taxonomy" id="33917"/>
    <lineage>
        <taxon>Bacteria</taxon>
        <taxon>Bacillati</taxon>
        <taxon>Actinomycetota</taxon>
        <taxon>Actinomycetes</taxon>
        <taxon>Micrococcales</taxon>
        <taxon>Microbacteriaceae</taxon>
        <taxon>Microbacterium</taxon>
    </lineage>
</organism>
<dbReference type="InterPro" id="IPR050834">
    <property type="entry name" value="Glycosyltransf_2"/>
</dbReference>
<evidence type="ECO:0000313" key="3">
    <source>
        <dbReference type="Proteomes" id="UP001142462"/>
    </source>
</evidence>
<dbReference type="AlphaFoldDB" id="A0A9W6H166"/>
<name>A0A9W6H166_9MICO</name>
<dbReference type="PANTHER" id="PTHR43685:SF2">
    <property type="entry name" value="GLYCOSYLTRANSFERASE 2-LIKE DOMAIN-CONTAINING PROTEIN"/>
    <property type="match status" value="1"/>
</dbReference>
<evidence type="ECO:0000259" key="1">
    <source>
        <dbReference type="Pfam" id="PF00535"/>
    </source>
</evidence>
<dbReference type="EMBL" id="BSEJ01000002">
    <property type="protein sequence ID" value="GLJ60721.1"/>
    <property type="molecule type" value="Genomic_DNA"/>
</dbReference>
<feature type="domain" description="Glycosyltransferase 2-like" evidence="1">
    <location>
        <begin position="7"/>
        <end position="135"/>
    </location>
</feature>